<dbReference type="EMBL" id="JAWXVI010000001">
    <property type="protein sequence ID" value="MDX6187737.1"/>
    <property type="molecule type" value="Genomic_DNA"/>
</dbReference>
<dbReference type="InterPro" id="IPR006530">
    <property type="entry name" value="YD"/>
</dbReference>
<name>A0ABU4R581_9FLAO</name>
<dbReference type="NCBIfam" id="TIGR01643">
    <property type="entry name" value="YD_repeat_2x"/>
    <property type="match status" value="1"/>
</dbReference>
<dbReference type="Gene3D" id="2.180.10.10">
    <property type="entry name" value="RHS repeat-associated core"/>
    <property type="match status" value="3"/>
</dbReference>
<evidence type="ECO:0000256" key="1">
    <source>
        <dbReference type="ARBA" id="ARBA00022729"/>
    </source>
</evidence>
<dbReference type="NCBIfam" id="TIGR03696">
    <property type="entry name" value="Rhs_assc_core"/>
    <property type="match status" value="1"/>
</dbReference>
<dbReference type="InterPro" id="IPR028994">
    <property type="entry name" value="Integrin_alpha_N"/>
</dbReference>
<keyword evidence="4" id="KW-1185">Reference proteome</keyword>
<sequence length="2252" mass="249666">MKKLYFFLVFFAWSTIMHAQDSQGIPVKGIVPIYRLENEQPAHFTSRSSTVEAQAASVVLVPTGSSTEVGLTAGELSVSLSGAANYQLPIIVPPGINGVKPEISLTYNSLGGLGMAANGWEISGISKIIRIPKTKFHDGANEEVKLTAQDRFALDGQRLILKSGVYGANNSIYETENFSNIKVTMIYSYMPPYEDPVYYFKVDYPDGSKAMYGNSYDSLAASEWGLTLWENAQGIKINYSYNNPAGGYLTIASIKYGSTALATPINEVNFTYSPGERVHENYAGGFKSIKNTVLNRIEVKSNAVGFRNYILDYKVGDRIYKITEKSGDNSKSYNPVVFTYNNTIDNVSFQPVSAKLSVGNITASNAAVVTGDFDDDGRMDCILYPTNGPDSKAKYWLFYDITSGSNLNLGFEHPVGAFENILPTTWLSWNNKMMPQGWTVVKKTDTSYDFKVYSIGLSSIYEQYTRTVNFPTVAVTNSCSGTCKPVTVNKMFPKKILSGDFNGDGLTDILALDTGMGSTDCIYNPARNICMAQASILSSKKVYFVDLKRDNTDNFLKYAGDLLDSASGADIKVVDFNGDGKSDILVFKAGTLKVYSLNELDNIVLLYQTSAIDNTLNGAVLLGDFNGDGKSDFLVAPQTYSSPLWYKYTSTGISFLKETKTFTGVQYPVPNALLSSEFIATDYNNDGKTDLVLINSSNNSANTLGQVNVTCFANNNGEFKTGAGFSVTGASGDQTTLSKGALPIFVSPVQTSSRDNNFSTSTFEIAFVNKDKIHFFASQKDLLKENLITSVATGDGVKESISYVPLNSRYKNTYNSIYNPSAGTANYPYLDITINSNLYVVSKLELQSKDVYRKRLFAYSGAVVNLEGLGFLGFRSVSQSDWHDDTSAIFSTIFINDINLRGANIETFQLPYMYYPYPGATSPADFTSKSIITYNTAADAFSSNKVFKLKVLNSKQFNSIYNTNTELKNISYDGNNNLLSSTLIVSEGANAVQTTTTTITYKDGSAPYIVGRPGTKSETVSHNGTTIVSNEAYTYNSNQLLSNIDRTASGTPTVSELYDYDLFGNIIKKTIKPSLPLLPRSISFQYDTSGRFITQSKDNDDLISTYEYDSNTGMLKKATTPYSSTSYTYDSWFKRLMVKDEILNKAITYGYIKNAEKTIITTTTDVLDGSATEVTFDELGRKIKSGIKDINGSFKFISYGYDIFDRNNKVSEPYFGSAPALWNDIKFDIFSRPTELKLFNQRVITSNYTNLASTITDGAKSKTVTKNAIGNIVSSYENMSGTINYSHFANGNMKQITYNGIGIQIQEDDAWGKTTRLIDPSTGTFAYKNNDFGELEEETSQNGAVLTTITRDSSGRPIKKKVSGGGSNTETSYVYTANKLPLTTTYVDNNETIGKTIVNTYSYDNTYKRLLSVIEEKIGVSKFTRSFTYDALGRVQTETKLAEIGTRSSSVFTKNNYKNGDLYQILDVNNKVLWQTNTLSAKDQILESITGNGIKISNTYDTDGYLSKIQYDKTTSPTSNILTLTTEFDKNTDNVKKRSNNVFSNYTETFDYDAVDRLTTFTNRLGVQESQSYDASGKITVNNLGTYSYDPAKKYQNTSIAINPETTGYYANRQGIFNDSMENRTGWGIEKYPNTAFFSYDNITAGHSAGKNTLKLANTTTTEQYVFSDKWIDINNSLPTQYTYSAWVYSDNPQSEIFLYMKDAANTVTQVNTVNNNKATWTQVIGTFSVPANIKKLRLRLDNNGLGNVWFDDIEIRKTNDPTSQERKLNITYNVFKNPIHIEETNIDKVSFTYNDDNQRATMYYGGFQTDKLQRSIYKHYSSDGSMEIKENRTTNTFEFVTYIGGDGYSAPIAFKNDLVTQKYLYLLRDYQGTILAITDSNGSVLEKRSFDAWGSIIKVQDGSGNILAGLNILDRGYTGHEHLQSVGIINMNARLYDPTLHRFLQADNYIQDPTNTQNFNQYGYVYNNPATFTDRTGNYTDPPTKGVYQNGQEWNDRFGSWIFNDQLQTWIGQKGARNIPVDPFALNPVVIPGVPRSAGNWNGKITETGNYVKFPASFRTIHSPQSNRGVSGVVTLPSAGAVSFEVGAISTAFSFAVAFTAALSMTADTPDISVPYYRAMSASEWNSTHGYLVDRNTSGEGPHVRPSTTYLLNADFIKNRNKYNYIVKYDVYVDKAMAFEASPFIFVAGSKKDGMALKGKPIFNAARNAGLNYIKVEGNMDPDFSLGFPGRSALLFNASFRTPPIIYSRLK</sequence>
<dbReference type="Pfam" id="PF13517">
    <property type="entry name" value="FG-GAP_3"/>
    <property type="match status" value="1"/>
</dbReference>
<gene>
    <name evidence="3" type="ORF">SGQ83_00095</name>
</gene>
<dbReference type="Proteomes" id="UP001273350">
    <property type="component" value="Unassembled WGS sequence"/>
</dbReference>
<comment type="caution">
    <text evidence="3">The sequence shown here is derived from an EMBL/GenBank/DDBJ whole genome shotgun (WGS) entry which is preliminary data.</text>
</comment>
<protein>
    <submittedName>
        <fullName evidence="3">FG-GAP-like repeat-containing protein</fullName>
    </submittedName>
</protein>
<proteinExistence type="predicted"/>
<dbReference type="PANTHER" id="PTHR32305">
    <property type="match status" value="1"/>
</dbReference>
<dbReference type="InterPro" id="IPR022385">
    <property type="entry name" value="Rhs_assc_core"/>
</dbReference>
<accession>A0ABU4R581</accession>
<feature type="chain" id="PRO_5046708140" evidence="2">
    <location>
        <begin position="20"/>
        <end position="2252"/>
    </location>
</feature>
<keyword evidence="1 2" id="KW-0732">Signal</keyword>
<dbReference type="InterPro" id="IPR050708">
    <property type="entry name" value="T6SS_VgrG/RHS"/>
</dbReference>
<dbReference type="RefSeq" id="WP_230002803.1">
    <property type="nucleotide sequence ID" value="NZ_CP087134.1"/>
</dbReference>
<reference evidence="3 4" key="1">
    <citation type="submission" date="2023-11" db="EMBL/GenBank/DDBJ databases">
        <title>Unpublished Manusciprt.</title>
        <authorList>
            <person name="Saticioglu I.B."/>
            <person name="Ay H."/>
            <person name="Ajmi N."/>
            <person name="Altun S."/>
            <person name="Duman M."/>
        </authorList>
    </citation>
    <scope>NUCLEOTIDE SEQUENCE [LARGE SCALE GENOMIC DNA]</scope>
    <source>
        <strain evidence="3 4">Fl-318</strain>
    </source>
</reference>
<evidence type="ECO:0000313" key="3">
    <source>
        <dbReference type="EMBL" id="MDX6187737.1"/>
    </source>
</evidence>
<dbReference type="Gene3D" id="2.130.10.130">
    <property type="entry name" value="Integrin alpha, N-terminal"/>
    <property type="match status" value="1"/>
</dbReference>
<dbReference type="InterPro" id="IPR008979">
    <property type="entry name" value="Galactose-bd-like_sf"/>
</dbReference>
<dbReference type="InterPro" id="IPR013517">
    <property type="entry name" value="FG-GAP"/>
</dbReference>
<dbReference type="PANTHER" id="PTHR32305:SF15">
    <property type="entry name" value="PROTEIN RHSA-RELATED"/>
    <property type="match status" value="1"/>
</dbReference>
<evidence type="ECO:0000256" key="2">
    <source>
        <dbReference type="SAM" id="SignalP"/>
    </source>
</evidence>
<organism evidence="3 4">
    <name type="scientific">Flavobacterium cupriresistens</name>
    <dbReference type="NCBI Taxonomy" id="2893885"/>
    <lineage>
        <taxon>Bacteria</taxon>
        <taxon>Pseudomonadati</taxon>
        <taxon>Bacteroidota</taxon>
        <taxon>Flavobacteriia</taxon>
        <taxon>Flavobacteriales</taxon>
        <taxon>Flavobacteriaceae</taxon>
        <taxon>Flavobacterium</taxon>
    </lineage>
</organism>
<evidence type="ECO:0000313" key="4">
    <source>
        <dbReference type="Proteomes" id="UP001273350"/>
    </source>
</evidence>
<feature type="signal peptide" evidence="2">
    <location>
        <begin position="1"/>
        <end position="19"/>
    </location>
</feature>
<dbReference type="SUPFAM" id="SSF49785">
    <property type="entry name" value="Galactose-binding domain-like"/>
    <property type="match status" value="1"/>
</dbReference>
<dbReference type="SUPFAM" id="SSF69318">
    <property type="entry name" value="Integrin alpha N-terminal domain"/>
    <property type="match status" value="1"/>
</dbReference>